<gene>
    <name evidence="2" type="ORF">BJY24_000092</name>
</gene>
<reference evidence="2 3" key="1">
    <citation type="submission" date="2020-08" db="EMBL/GenBank/DDBJ databases">
        <title>Sequencing the genomes of 1000 actinobacteria strains.</title>
        <authorList>
            <person name="Klenk H.-P."/>
        </authorList>
    </citation>
    <scope>NUCLEOTIDE SEQUENCE [LARGE SCALE GENOMIC DNA]</scope>
    <source>
        <strain evidence="2 3">DSM 43582</strain>
    </source>
</reference>
<protein>
    <submittedName>
        <fullName evidence="2">Uncharacterized protein</fullName>
    </submittedName>
</protein>
<dbReference type="EMBL" id="JACHIT010000001">
    <property type="protein sequence ID" value="MBB5911225.1"/>
    <property type="molecule type" value="Genomic_DNA"/>
</dbReference>
<evidence type="ECO:0000313" key="2">
    <source>
        <dbReference type="EMBL" id="MBB5911225.1"/>
    </source>
</evidence>
<comment type="caution">
    <text evidence="2">The sequence shown here is derived from an EMBL/GenBank/DDBJ whole genome shotgun (WGS) entry which is preliminary data.</text>
</comment>
<dbReference type="AlphaFoldDB" id="A0A7W9P879"/>
<evidence type="ECO:0000256" key="1">
    <source>
        <dbReference type="SAM" id="MobiDB-lite"/>
    </source>
</evidence>
<keyword evidence="3" id="KW-1185">Reference proteome</keyword>
<accession>A0A7W9P879</accession>
<name>A0A7W9P879_9NOCA</name>
<feature type="compositionally biased region" description="Acidic residues" evidence="1">
    <location>
        <begin position="63"/>
        <end position="75"/>
    </location>
</feature>
<sequence length="75" mass="8030">MSEPLREPCDDEQGRRRDAGDGVGGRDADQQAAARGEGDGSDQRGPPSPPVGEPAERQAADRPDDETDGEDDQRR</sequence>
<dbReference type="Proteomes" id="UP000540412">
    <property type="component" value="Unassembled WGS sequence"/>
</dbReference>
<organism evidence="2 3">
    <name type="scientific">Nocardia transvalensis</name>
    <dbReference type="NCBI Taxonomy" id="37333"/>
    <lineage>
        <taxon>Bacteria</taxon>
        <taxon>Bacillati</taxon>
        <taxon>Actinomycetota</taxon>
        <taxon>Actinomycetes</taxon>
        <taxon>Mycobacteriales</taxon>
        <taxon>Nocardiaceae</taxon>
        <taxon>Nocardia</taxon>
    </lineage>
</organism>
<proteinExistence type="predicted"/>
<evidence type="ECO:0000313" key="3">
    <source>
        <dbReference type="Proteomes" id="UP000540412"/>
    </source>
</evidence>
<feature type="compositionally biased region" description="Basic and acidic residues" evidence="1">
    <location>
        <begin position="1"/>
        <end position="29"/>
    </location>
</feature>
<feature type="region of interest" description="Disordered" evidence="1">
    <location>
        <begin position="1"/>
        <end position="75"/>
    </location>
</feature>